<evidence type="ECO:0000259" key="11">
    <source>
        <dbReference type="Pfam" id="PF09334"/>
    </source>
</evidence>
<proteinExistence type="inferred from homology"/>
<dbReference type="PANTHER" id="PTHR45765">
    <property type="entry name" value="METHIONINE--TRNA LIGASE"/>
    <property type="match status" value="1"/>
</dbReference>
<dbReference type="SUPFAM" id="SSF47323">
    <property type="entry name" value="Anticodon-binding domain of a subclass of class I aminoacyl-tRNA synthetases"/>
    <property type="match status" value="1"/>
</dbReference>
<dbReference type="InterPro" id="IPR015413">
    <property type="entry name" value="Methionyl/Leucyl_tRNA_Synth"/>
</dbReference>
<keyword evidence="2" id="KW-0963">Cytoplasm</keyword>
<dbReference type="RefSeq" id="WP_128954760.1">
    <property type="nucleotide sequence ID" value="NZ_RDQY01000024.1"/>
</dbReference>
<sequence>MKITTLDESAYSAAFGIEMAPVGSLAGPGGAASFGRVLPGGETTPHQHDEAEAFVILKGAGELVVDNVIHGVGPGSVAVFEPFETHTLRNSGGVPLEFLDLYGRDPARAAEAAKKTGKERFADRPVFVFSTPPTPNGDLHLGHLSGPYLGADVFVRFQRMNGVAAYHLTGSDDFQSYVVARANQENTDPPRVAAHYASEIRATLSLIDIMVDQFTVTGTDPTYRRGLQNFFSRLVGSGAVQRRKGEALFDGATQKYLYEVDIGGLCPNCSAPTGGNICEECGEPNLCVDIVNAKSKLSVAAPAHGTAERYSLPLHDFRDTVMAHHRTGKVSPRLQDLARRVFARGEFHLPVTHPAEWGVPPVEPVEGRQVIWVWPEMAYGFLHGIAELGRRHGQDWSADAPQREWKIVHFFGYDNSFYHTILYPVLYALAYPDWSCDIEYNVNEFYLLDGKKFSTSRRHAIWGKDILSPETVDAVRYYLALTRGETERTNFELKSCQAVVSGTLIERWQTWLNGLGGRIASHFDGRAPDAGVWSPIQSAFLARLQTRLDTIAIHYGADGFSLNGVMRELNALVDDVIHFTTTHQCLSGNSDAYDEWRTVIALELAAVRLLAQCAAPVMPRFAGKLAEAIGTDDATSHWSDRVTLLRPGAKITLAAACFFAVPGAASSGDAGQLVRSAR</sequence>
<evidence type="ECO:0000256" key="4">
    <source>
        <dbReference type="ARBA" id="ARBA00022741"/>
    </source>
</evidence>
<dbReference type="Proteomes" id="UP000290401">
    <property type="component" value="Unassembled WGS sequence"/>
</dbReference>
<keyword evidence="3 9" id="KW-0436">Ligase</keyword>
<dbReference type="InterPro" id="IPR029038">
    <property type="entry name" value="MetRS_Zn"/>
</dbReference>
<name>A0AAE5WY06_9BRAD</name>
<dbReference type="SUPFAM" id="SSF52374">
    <property type="entry name" value="Nucleotidylyl transferase"/>
    <property type="match status" value="1"/>
</dbReference>
<protein>
    <submittedName>
        <fullName evidence="13">Cupin domain-containing protein</fullName>
    </submittedName>
    <submittedName>
        <fullName evidence="12">Methionine--tRNA ligase</fullName>
    </submittedName>
</protein>
<dbReference type="Gene3D" id="2.60.120.10">
    <property type="entry name" value="Jelly Rolls"/>
    <property type="match status" value="1"/>
</dbReference>
<comment type="catalytic activity">
    <reaction evidence="8">
        <text>tRNA(Met) + L-methionine + ATP = L-methionyl-tRNA(Met) + AMP + diphosphate</text>
        <dbReference type="Rhea" id="RHEA:13481"/>
        <dbReference type="Rhea" id="RHEA-COMP:9667"/>
        <dbReference type="Rhea" id="RHEA-COMP:9698"/>
        <dbReference type="ChEBI" id="CHEBI:30616"/>
        <dbReference type="ChEBI" id="CHEBI:33019"/>
        <dbReference type="ChEBI" id="CHEBI:57844"/>
        <dbReference type="ChEBI" id="CHEBI:78442"/>
        <dbReference type="ChEBI" id="CHEBI:78530"/>
        <dbReference type="ChEBI" id="CHEBI:456215"/>
        <dbReference type="EC" id="6.1.1.10"/>
    </reaction>
</comment>
<gene>
    <name evidence="13" type="ORF">EAS56_17775</name>
    <name evidence="12" type="ORF">XH91_07545</name>
</gene>
<dbReference type="InterPro" id="IPR001412">
    <property type="entry name" value="aa-tRNA-synth_I_CS"/>
</dbReference>
<dbReference type="Gene3D" id="2.20.28.20">
    <property type="entry name" value="Methionyl-tRNA synthetase, Zn-domain"/>
    <property type="match status" value="1"/>
</dbReference>
<keyword evidence="6 9" id="KW-0648">Protein biosynthesis</keyword>
<accession>A0AAE5WY06</accession>
<dbReference type="Pfam" id="PF09334">
    <property type="entry name" value="tRNA-synt_1g"/>
    <property type="match status" value="1"/>
</dbReference>
<dbReference type="InterPro" id="IPR014729">
    <property type="entry name" value="Rossmann-like_a/b/a_fold"/>
</dbReference>
<evidence type="ECO:0000256" key="9">
    <source>
        <dbReference type="RuleBase" id="RU363039"/>
    </source>
</evidence>
<dbReference type="GO" id="GO:0006431">
    <property type="term" value="P:methionyl-tRNA aminoacylation"/>
    <property type="evidence" value="ECO:0007669"/>
    <property type="project" value="TreeGrafter"/>
</dbReference>
<evidence type="ECO:0000256" key="2">
    <source>
        <dbReference type="ARBA" id="ARBA00022490"/>
    </source>
</evidence>
<evidence type="ECO:0000256" key="7">
    <source>
        <dbReference type="ARBA" id="ARBA00023146"/>
    </source>
</evidence>
<dbReference type="InterPro" id="IPR013096">
    <property type="entry name" value="Cupin_2"/>
</dbReference>
<evidence type="ECO:0000256" key="6">
    <source>
        <dbReference type="ARBA" id="ARBA00022917"/>
    </source>
</evidence>
<evidence type="ECO:0000256" key="5">
    <source>
        <dbReference type="ARBA" id="ARBA00022840"/>
    </source>
</evidence>
<feature type="domain" description="Cupin type-2" evidence="10">
    <location>
        <begin position="36"/>
        <end position="102"/>
    </location>
</feature>
<evidence type="ECO:0000259" key="10">
    <source>
        <dbReference type="Pfam" id="PF07883"/>
    </source>
</evidence>
<feature type="domain" description="Methionyl/Leucyl tRNA synthetase" evidence="11">
    <location>
        <begin position="131"/>
        <end position="509"/>
    </location>
</feature>
<dbReference type="InterPro" id="IPR014710">
    <property type="entry name" value="RmlC-like_jellyroll"/>
</dbReference>
<comment type="similarity">
    <text evidence="1">Belongs to the class-I aminoacyl-tRNA synthetase family. MetG type 1 subfamily.</text>
</comment>
<dbReference type="KEGG" id="bgz:XH91_07545"/>
<dbReference type="Gene3D" id="3.40.50.620">
    <property type="entry name" value="HUPs"/>
    <property type="match status" value="1"/>
</dbReference>
<dbReference type="Pfam" id="PF07883">
    <property type="entry name" value="Cupin_2"/>
    <property type="match status" value="1"/>
</dbReference>
<dbReference type="GO" id="GO:0005524">
    <property type="term" value="F:ATP binding"/>
    <property type="evidence" value="ECO:0007669"/>
    <property type="project" value="UniProtKB-KW"/>
</dbReference>
<evidence type="ECO:0000313" key="15">
    <source>
        <dbReference type="Proteomes" id="UP000290401"/>
    </source>
</evidence>
<reference evidence="12 14" key="1">
    <citation type="submission" date="2018-06" db="EMBL/GenBank/DDBJ databases">
        <title>Comparative genomics of rhizobia nodulating Arachis hypogaea in China.</title>
        <authorList>
            <person name="Li Y."/>
        </authorList>
    </citation>
    <scope>NUCLEOTIDE SEQUENCE [LARGE SCALE GENOMIC DNA]</scope>
    <source>
        <strain evidence="12 14">CCBAU 51670</strain>
    </source>
</reference>
<dbReference type="GO" id="GO:0004825">
    <property type="term" value="F:methionine-tRNA ligase activity"/>
    <property type="evidence" value="ECO:0007669"/>
    <property type="project" value="UniProtKB-EC"/>
</dbReference>
<evidence type="ECO:0000313" key="12">
    <source>
        <dbReference type="EMBL" id="QAU45217.1"/>
    </source>
</evidence>
<evidence type="ECO:0000256" key="3">
    <source>
        <dbReference type="ARBA" id="ARBA00022598"/>
    </source>
</evidence>
<evidence type="ECO:0000256" key="8">
    <source>
        <dbReference type="ARBA" id="ARBA00047364"/>
    </source>
</evidence>
<keyword evidence="5 9" id="KW-0067">ATP-binding</keyword>
<dbReference type="GO" id="GO:0005829">
    <property type="term" value="C:cytosol"/>
    <property type="evidence" value="ECO:0007669"/>
    <property type="project" value="TreeGrafter"/>
</dbReference>
<keyword evidence="15" id="KW-1185">Reference proteome</keyword>
<keyword evidence="4 9" id="KW-0547">Nucleotide-binding</keyword>
<evidence type="ECO:0000313" key="13">
    <source>
        <dbReference type="EMBL" id="RXH12355.1"/>
    </source>
</evidence>
<dbReference type="Proteomes" id="UP000288972">
    <property type="component" value="Chromosome"/>
</dbReference>
<keyword evidence="7 9" id="KW-0030">Aminoacyl-tRNA synthetase</keyword>
<dbReference type="SUPFAM" id="SSF51182">
    <property type="entry name" value="RmlC-like cupins"/>
    <property type="match status" value="1"/>
</dbReference>
<dbReference type="EMBL" id="CP030053">
    <property type="protein sequence ID" value="QAU45217.1"/>
    <property type="molecule type" value="Genomic_DNA"/>
</dbReference>
<dbReference type="InterPro" id="IPR023458">
    <property type="entry name" value="Met-tRNA_ligase_1"/>
</dbReference>
<dbReference type="AlphaFoldDB" id="A0AAE5WY06"/>
<dbReference type="PROSITE" id="PS00178">
    <property type="entry name" value="AA_TRNA_LIGASE_I"/>
    <property type="match status" value="1"/>
</dbReference>
<dbReference type="Gene3D" id="1.10.730.10">
    <property type="entry name" value="Isoleucyl-tRNA Synthetase, Domain 1"/>
    <property type="match status" value="1"/>
</dbReference>
<dbReference type="InterPro" id="IPR011051">
    <property type="entry name" value="RmlC_Cupin_sf"/>
</dbReference>
<evidence type="ECO:0000313" key="14">
    <source>
        <dbReference type="Proteomes" id="UP000288972"/>
    </source>
</evidence>
<dbReference type="InterPro" id="IPR009080">
    <property type="entry name" value="tRNAsynth_Ia_anticodon-bd"/>
</dbReference>
<evidence type="ECO:0000256" key="1">
    <source>
        <dbReference type="ARBA" id="ARBA00008258"/>
    </source>
</evidence>
<reference evidence="13 15" key="2">
    <citation type="submission" date="2018-10" db="EMBL/GenBank/DDBJ databases">
        <title>Bradyrhizobium sp. nov., effective nodules isolated from peanut in China.</title>
        <authorList>
            <person name="Li Y."/>
        </authorList>
    </citation>
    <scope>NUCLEOTIDE SEQUENCE [LARGE SCALE GENOMIC DNA]</scope>
    <source>
        <strain evidence="13 15">CCBAU 53426</strain>
    </source>
</reference>
<organism evidence="12 14">
    <name type="scientific">Bradyrhizobium guangzhouense</name>
    <dbReference type="NCBI Taxonomy" id="1325095"/>
    <lineage>
        <taxon>Bacteria</taxon>
        <taxon>Pseudomonadati</taxon>
        <taxon>Pseudomonadota</taxon>
        <taxon>Alphaproteobacteria</taxon>
        <taxon>Hyphomicrobiales</taxon>
        <taxon>Nitrobacteraceae</taxon>
        <taxon>Bradyrhizobium</taxon>
    </lineage>
</organism>
<dbReference type="EMBL" id="RDQZ01000013">
    <property type="protein sequence ID" value="RXH12355.1"/>
    <property type="molecule type" value="Genomic_DNA"/>
</dbReference>
<dbReference type="PANTHER" id="PTHR45765:SF1">
    <property type="entry name" value="METHIONINE--TRNA LIGASE, CYTOPLASMIC"/>
    <property type="match status" value="1"/>
</dbReference>